<name>A0A7C3YME0_9EURY</name>
<accession>A0A7C3YME0</accession>
<dbReference type="EMBL" id="DTAK01000015">
    <property type="protein sequence ID" value="HGU59106.1"/>
    <property type="molecule type" value="Genomic_DNA"/>
</dbReference>
<dbReference type="AlphaFoldDB" id="A0A7C3YME0"/>
<comment type="caution">
    <text evidence="1">The sequence shown here is derived from an EMBL/GenBank/DDBJ whole genome shotgun (WGS) entry which is preliminary data.</text>
</comment>
<evidence type="ECO:0000313" key="3">
    <source>
        <dbReference type="EMBL" id="HHF48484.1"/>
    </source>
</evidence>
<evidence type="ECO:0000313" key="2">
    <source>
        <dbReference type="EMBL" id="HGU59106.1"/>
    </source>
</evidence>
<dbReference type="EMBL" id="DTPI01000028">
    <property type="protein sequence ID" value="HGE66383.1"/>
    <property type="molecule type" value="Genomic_DNA"/>
</dbReference>
<evidence type="ECO:0000313" key="1">
    <source>
        <dbReference type="EMBL" id="HGE66383.1"/>
    </source>
</evidence>
<reference evidence="1" key="1">
    <citation type="journal article" date="2020" name="mSystems">
        <title>Genome- and Community-Level Interaction Insights into Carbon Utilization and Element Cycling Functions of Hydrothermarchaeota in Hydrothermal Sediment.</title>
        <authorList>
            <person name="Zhou Z."/>
            <person name="Liu Y."/>
            <person name="Xu W."/>
            <person name="Pan J."/>
            <person name="Luo Z.H."/>
            <person name="Li M."/>
        </authorList>
    </citation>
    <scope>NUCLEOTIDE SEQUENCE [LARGE SCALE GENOMIC DNA]</scope>
    <source>
        <strain evidence="3">SpSt-10</strain>
        <strain evidence="2">SpSt-62</strain>
        <strain evidence="1">SpSt-97</strain>
    </source>
</reference>
<dbReference type="EMBL" id="DRUC01000069">
    <property type="protein sequence ID" value="HHF48484.1"/>
    <property type="molecule type" value="Genomic_DNA"/>
</dbReference>
<protein>
    <submittedName>
        <fullName evidence="1">Uncharacterized protein</fullName>
    </submittedName>
</protein>
<organism evidence="1">
    <name type="scientific">Geoglobus ahangari</name>
    <dbReference type="NCBI Taxonomy" id="113653"/>
    <lineage>
        <taxon>Archaea</taxon>
        <taxon>Methanobacteriati</taxon>
        <taxon>Methanobacteriota</taxon>
        <taxon>Archaeoglobi</taxon>
        <taxon>Archaeoglobales</taxon>
        <taxon>Archaeoglobaceae</taxon>
        <taxon>Geoglobus</taxon>
    </lineage>
</organism>
<gene>
    <name evidence="3" type="ORF">ENL48_04820</name>
    <name evidence="2" type="ORF">ENT89_02735</name>
    <name evidence="1" type="ORF">ENX77_04575</name>
</gene>
<proteinExistence type="predicted"/>
<sequence length="161" mass="18670">MKVIRVNSLREFEVDGEISVGSFVLTDNIIGVSATIYHQEEELTKYLSKGDMDMLRSFLPDILEPKYITRCYALMDTKLENPKNLPKIGSDVKILDDDSIKRIHVKNGELCIPYLPFLIKKDIEVSRHIVTKLIELFPEYRDVLEIILAEIEFRLIEEVDL</sequence>